<reference evidence="2 3" key="1">
    <citation type="submission" date="2019-12" db="EMBL/GenBank/DDBJ databases">
        <title>Genomic-based taxomic classification of the family Erythrobacteraceae.</title>
        <authorList>
            <person name="Xu L."/>
        </authorList>
    </citation>
    <scope>NUCLEOTIDE SEQUENCE [LARGE SCALE GENOMIC DNA]</scope>
    <source>
        <strain evidence="2 3">H32</strain>
    </source>
</reference>
<dbReference type="Gene3D" id="3.30.530.20">
    <property type="match status" value="1"/>
</dbReference>
<comment type="caution">
    <text evidence="2">The sequence shown here is derived from an EMBL/GenBank/DDBJ whole genome shotgun (WGS) entry which is preliminary data.</text>
</comment>
<dbReference type="InterPro" id="IPR023393">
    <property type="entry name" value="START-like_dom_sf"/>
</dbReference>
<feature type="compositionally biased region" description="Basic residues" evidence="1">
    <location>
        <begin position="172"/>
        <end position="186"/>
    </location>
</feature>
<evidence type="ECO:0000256" key="1">
    <source>
        <dbReference type="SAM" id="MobiDB-lite"/>
    </source>
</evidence>
<protein>
    <submittedName>
        <fullName evidence="2">SRPBCC family protein</fullName>
    </submittedName>
</protein>
<dbReference type="CDD" id="cd07821">
    <property type="entry name" value="PYR_PYL_RCAR_like"/>
    <property type="match status" value="1"/>
</dbReference>
<dbReference type="EMBL" id="WTYO01000004">
    <property type="protein sequence ID" value="MXO69282.1"/>
    <property type="molecule type" value="Genomic_DNA"/>
</dbReference>
<sequence length="186" mass="20506">MATIRHQHDIAVPAERAWAMLRRVDRADRLFAPVLTGCTMEGDVRTVTFANGMVVREQVVTVDDAGRRLAYSVLGDMFERHAASMEILPLDADSCRFVWTSDFLPAERAETVRPLVIEGASALARNVERDAGAGQAQARRPVSRPAGPCARSRARAGRWPAPPPVRGAWPRRPTRRSAGRGRRSCP</sequence>
<gene>
    <name evidence="2" type="ORF">GRI72_10640</name>
</gene>
<keyword evidence="3" id="KW-1185">Reference proteome</keyword>
<evidence type="ECO:0000313" key="3">
    <source>
        <dbReference type="Proteomes" id="UP000444401"/>
    </source>
</evidence>
<dbReference type="InterPro" id="IPR019587">
    <property type="entry name" value="Polyketide_cyclase/dehydratase"/>
</dbReference>
<dbReference type="Proteomes" id="UP000444401">
    <property type="component" value="Unassembled WGS sequence"/>
</dbReference>
<name>A0ABW9UZK4_9SPHN</name>
<accession>A0ABW9UZK4</accession>
<evidence type="ECO:0000313" key="2">
    <source>
        <dbReference type="EMBL" id="MXO69282.1"/>
    </source>
</evidence>
<dbReference type="Pfam" id="PF10604">
    <property type="entry name" value="Polyketide_cyc2"/>
    <property type="match status" value="1"/>
</dbReference>
<feature type="region of interest" description="Disordered" evidence="1">
    <location>
        <begin position="130"/>
        <end position="186"/>
    </location>
</feature>
<proteinExistence type="predicted"/>
<dbReference type="SUPFAM" id="SSF55961">
    <property type="entry name" value="Bet v1-like"/>
    <property type="match status" value="1"/>
</dbReference>
<organism evidence="2 3">
    <name type="scientific">Pelagerythrobacter marinus</name>
    <dbReference type="NCBI Taxonomy" id="538382"/>
    <lineage>
        <taxon>Bacteria</taxon>
        <taxon>Pseudomonadati</taxon>
        <taxon>Pseudomonadota</taxon>
        <taxon>Alphaproteobacteria</taxon>
        <taxon>Sphingomonadales</taxon>
        <taxon>Erythrobacteraceae</taxon>
        <taxon>Pelagerythrobacter</taxon>
    </lineage>
</organism>